<comment type="function">
    <text evidence="12">Catalyzes the phosphorylation of D-fructose 6-phosphate to fructose 1,6-bisphosphate by ATP, the first committing step of glycolysis.</text>
</comment>
<dbReference type="OrthoDB" id="9802503at2"/>
<comment type="cofactor">
    <cofactor evidence="1 12">
        <name>Mg(2+)</name>
        <dbReference type="ChEBI" id="CHEBI:18420"/>
    </cofactor>
</comment>
<dbReference type="UniPathway" id="UPA00109">
    <property type="reaction ID" value="UER00182"/>
</dbReference>
<dbReference type="InterPro" id="IPR000023">
    <property type="entry name" value="Phosphofructokinase_dom"/>
</dbReference>
<evidence type="ECO:0000313" key="15">
    <source>
        <dbReference type="Proteomes" id="UP000181901"/>
    </source>
</evidence>
<dbReference type="NCBIfam" id="NF005301">
    <property type="entry name" value="PRK06830.1"/>
    <property type="match status" value="1"/>
</dbReference>
<keyword evidence="15" id="KW-1185">Reference proteome</keyword>
<comment type="caution">
    <text evidence="14">The sequence shown here is derived from an EMBL/GenBank/DDBJ whole genome shotgun (WGS) entry which is preliminary data.</text>
</comment>
<dbReference type="AlphaFoldDB" id="A0A1J5MUI3"/>
<evidence type="ECO:0000256" key="2">
    <source>
        <dbReference type="ARBA" id="ARBA00003138"/>
    </source>
</evidence>
<evidence type="ECO:0000256" key="7">
    <source>
        <dbReference type="ARBA" id="ARBA00022840"/>
    </source>
</evidence>
<dbReference type="GO" id="GO:0046872">
    <property type="term" value="F:metal ion binding"/>
    <property type="evidence" value="ECO:0007669"/>
    <property type="project" value="UniProtKB-KW"/>
</dbReference>
<dbReference type="HAMAP" id="MF_01981">
    <property type="entry name" value="Phosphofructokinase_II_X"/>
    <property type="match status" value="1"/>
</dbReference>
<evidence type="ECO:0000256" key="4">
    <source>
        <dbReference type="ARBA" id="ARBA00022723"/>
    </source>
</evidence>
<feature type="binding site" evidence="12">
    <location>
        <position position="310"/>
    </location>
    <ligand>
        <name>substrate</name>
    </ligand>
</feature>
<dbReference type="InterPro" id="IPR050929">
    <property type="entry name" value="PFKA"/>
</dbReference>
<gene>
    <name evidence="14" type="primary">pfkA1</name>
    <name evidence="12" type="synonym">pfkA</name>
    <name evidence="14" type="ORF">BerOc1_01575</name>
</gene>
<dbReference type="EC" id="2.7.1.11" evidence="12"/>
<feature type="binding site" evidence="12">
    <location>
        <position position="181"/>
    </location>
    <ligand>
        <name>Mg(2+)</name>
        <dbReference type="ChEBI" id="CHEBI:18420"/>
        <note>catalytic</note>
    </ligand>
</feature>
<dbReference type="GO" id="GO:0005524">
    <property type="term" value="F:ATP binding"/>
    <property type="evidence" value="ECO:0007669"/>
    <property type="project" value="UniProtKB-KW"/>
</dbReference>
<evidence type="ECO:0000256" key="6">
    <source>
        <dbReference type="ARBA" id="ARBA00022777"/>
    </source>
</evidence>
<organism evidence="14 15">
    <name type="scientific">Pseudodesulfovibrio hydrargyri</name>
    <dbReference type="NCBI Taxonomy" id="2125990"/>
    <lineage>
        <taxon>Bacteria</taxon>
        <taxon>Pseudomonadati</taxon>
        <taxon>Thermodesulfobacteriota</taxon>
        <taxon>Desulfovibrionia</taxon>
        <taxon>Desulfovibrionales</taxon>
        <taxon>Desulfovibrionaceae</taxon>
    </lineage>
</organism>
<dbReference type="SUPFAM" id="SSF53784">
    <property type="entry name" value="Phosphofructokinase"/>
    <property type="match status" value="1"/>
</dbReference>
<comment type="subcellular location">
    <subcellularLocation>
        <location evidence="12">Cytoplasm</location>
    </subcellularLocation>
</comment>
<feature type="active site" description="Proton acceptor" evidence="12">
    <location>
        <position position="211"/>
    </location>
</feature>
<dbReference type="EMBL" id="LKAQ01000004">
    <property type="protein sequence ID" value="OIQ49650.1"/>
    <property type="molecule type" value="Genomic_DNA"/>
</dbReference>
<comment type="function">
    <text evidence="2">Catalyzes the phosphorylation of D-fructose 6-phosphate, the first committing step of glycolysis. Uses inorganic phosphate (PPi) as phosphoryl donor instead of ATP like common ATP-dependent phosphofructokinases (ATP-PFKs), which renders the reaction reversible, and can thus function both in glycolysis and gluconeogenesis. Consistently, PPi-PFK can replace the enzymes of both the forward (ATP-PFK) and reverse (fructose-bisphosphatase (FBPase)) reactions.</text>
</comment>
<keyword evidence="5 12" id="KW-0547">Nucleotide-binding</keyword>
<feature type="binding site" evidence="12">
    <location>
        <position position="89"/>
    </location>
    <ligand>
        <name>ATP</name>
        <dbReference type="ChEBI" id="CHEBI:30616"/>
    </ligand>
</feature>
<keyword evidence="8 12" id="KW-0460">Magnesium</keyword>
<dbReference type="Gene3D" id="3.40.50.450">
    <property type="match status" value="1"/>
</dbReference>
<keyword evidence="7 12" id="KW-0067">ATP-binding</keyword>
<reference evidence="14 15" key="1">
    <citation type="submission" date="2015-09" db="EMBL/GenBank/DDBJ databases">
        <title>Genome of Desulfovibrio dechloracetivorans BerOc1, a mercury methylating strain isolated from highly hydrocarbons and metals contaminated coastal sediments.</title>
        <authorList>
            <person name="Goni Urriza M."/>
            <person name="Gassie C."/>
            <person name="Bouchez O."/>
            <person name="Klopp C."/>
            <person name="Ranchou-Peyruse A."/>
            <person name="Remy G."/>
        </authorList>
    </citation>
    <scope>NUCLEOTIDE SEQUENCE [LARGE SCALE GENOMIC DNA]</scope>
    <source>
        <strain evidence="14 15">BerOc1</strain>
    </source>
</reference>
<dbReference type="PRINTS" id="PR00476">
    <property type="entry name" value="PHFRCTKINASE"/>
</dbReference>
<evidence type="ECO:0000313" key="14">
    <source>
        <dbReference type="EMBL" id="OIQ49650.1"/>
    </source>
</evidence>
<dbReference type="GO" id="GO:0047334">
    <property type="term" value="F:diphosphate-fructose-6-phosphate 1-phosphotransferase activity"/>
    <property type="evidence" value="ECO:0007669"/>
    <property type="project" value="UniProtKB-EC"/>
</dbReference>
<dbReference type="FunFam" id="3.40.50.450:FF:000002">
    <property type="entry name" value="ATP-dependent 6-phosphofructokinase"/>
    <property type="match status" value="1"/>
</dbReference>
<dbReference type="Pfam" id="PF00365">
    <property type="entry name" value="PFK"/>
    <property type="match status" value="1"/>
</dbReference>
<keyword evidence="12" id="KW-0963">Cytoplasm</keyword>
<comment type="catalytic activity">
    <reaction evidence="11">
        <text>beta-D-fructose 6-phosphate + diphosphate = beta-D-fructose 1,6-bisphosphate + phosphate + H(+)</text>
        <dbReference type="Rhea" id="RHEA:13613"/>
        <dbReference type="ChEBI" id="CHEBI:15378"/>
        <dbReference type="ChEBI" id="CHEBI:32966"/>
        <dbReference type="ChEBI" id="CHEBI:33019"/>
        <dbReference type="ChEBI" id="CHEBI:43474"/>
        <dbReference type="ChEBI" id="CHEBI:57634"/>
        <dbReference type="EC" id="2.7.1.90"/>
    </reaction>
</comment>
<comment type="similarity">
    <text evidence="12">Belongs to the phosphofructokinase type A (PFKA) family. PPi-dependent PFK group II subfamily. Atypical ATP-dependent clade 'X' sub-subfamily.</text>
</comment>
<comment type="catalytic activity">
    <reaction evidence="10 12">
        <text>beta-D-fructose 6-phosphate + ATP = beta-D-fructose 1,6-bisphosphate + ADP + H(+)</text>
        <dbReference type="Rhea" id="RHEA:16109"/>
        <dbReference type="ChEBI" id="CHEBI:15378"/>
        <dbReference type="ChEBI" id="CHEBI:30616"/>
        <dbReference type="ChEBI" id="CHEBI:32966"/>
        <dbReference type="ChEBI" id="CHEBI:57634"/>
        <dbReference type="ChEBI" id="CHEBI:456216"/>
        <dbReference type="EC" id="2.7.1.11"/>
    </reaction>
</comment>
<keyword evidence="9 12" id="KW-0324">Glycolysis</keyword>
<evidence type="ECO:0000256" key="1">
    <source>
        <dbReference type="ARBA" id="ARBA00001946"/>
    </source>
</evidence>
<protein>
    <recommendedName>
        <fullName evidence="12">ATP-dependent 6-phosphofructokinase</fullName>
        <shortName evidence="12">ATP-PFK</shortName>
        <shortName evidence="12">Phosphofructokinase</shortName>
        <ecNumber evidence="12">2.7.1.11</ecNumber>
    </recommendedName>
    <alternativeName>
        <fullName evidence="12">Phosphohexokinase</fullName>
    </alternativeName>
</protein>
<accession>A0A1J5MUI3</accession>
<comment type="pathway">
    <text evidence="12">Carbohydrate degradation; glycolysis; D-glyceraldehyde 3-phosphate and glycerone phosphate from D-glucose: step 3/4.</text>
</comment>
<dbReference type="GO" id="GO:0005737">
    <property type="term" value="C:cytoplasm"/>
    <property type="evidence" value="ECO:0007669"/>
    <property type="project" value="UniProtKB-SubCell"/>
</dbReference>
<dbReference type="InterPro" id="IPR035966">
    <property type="entry name" value="PKF_sf"/>
</dbReference>
<feature type="site" description="Important for substrate specificity; cannot use PPi as phosphoryl donor" evidence="12">
    <location>
        <position position="182"/>
    </location>
</feature>
<evidence type="ECO:0000256" key="10">
    <source>
        <dbReference type="ARBA" id="ARBA00048070"/>
    </source>
</evidence>
<evidence type="ECO:0000256" key="11">
    <source>
        <dbReference type="ARBA" id="ARBA00048072"/>
    </source>
</evidence>
<keyword evidence="6 12" id="KW-0418">Kinase</keyword>
<feature type="binding site" evidence="12">
    <location>
        <begin position="209"/>
        <end position="211"/>
    </location>
    <ligand>
        <name>substrate</name>
    </ligand>
</feature>
<keyword evidence="4 12" id="KW-0479">Metal-binding</keyword>
<feature type="binding site" evidence="12">
    <location>
        <begin position="362"/>
        <end position="365"/>
    </location>
    <ligand>
        <name>substrate</name>
    </ligand>
</feature>
<evidence type="ECO:0000259" key="13">
    <source>
        <dbReference type="Pfam" id="PF00365"/>
    </source>
</evidence>
<evidence type="ECO:0000256" key="3">
    <source>
        <dbReference type="ARBA" id="ARBA00022679"/>
    </source>
</evidence>
<feature type="binding site" evidence="12">
    <location>
        <begin position="155"/>
        <end position="156"/>
    </location>
    <ligand>
        <name>ATP</name>
        <dbReference type="ChEBI" id="CHEBI:30616"/>
    </ligand>
</feature>
<proteinExistence type="inferred from homology"/>
<feature type="binding site" evidence="12">
    <location>
        <begin position="180"/>
        <end position="183"/>
    </location>
    <ligand>
        <name>ATP</name>
        <dbReference type="ChEBI" id="CHEBI:30616"/>
    </ligand>
</feature>
<dbReference type="RefSeq" id="WP_071545147.1">
    <property type="nucleotide sequence ID" value="NZ_LKAQ01000004.1"/>
</dbReference>
<evidence type="ECO:0000256" key="12">
    <source>
        <dbReference type="HAMAP-Rule" id="MF_01981"/>
    </source>
</evidence>
<evidence type="ECO:0000256" key="8">
    <source>
        <dbReference type="ARBA" id="ARBA00022842"/>
    </source>
</evidence>
<dbReference type="InterPro" id="IPR022953">
    <property type="entry name" value="ATP_PFK"/>
</dbReference>
<keyword evidence="3 12" id="KW-0808">Transferase</keyword>
<dbReference type="InterPro" id="IPR012004">
    <property type="entry name" value="PyroP-dep_PFK_TP0108"/>
</dbReference>
<feature type="domain" description="Phosphofructokinase" evidence="13">
    <location>
        <begin position="81"/>
        <end position="387"/>
    </location>
</feature>
<comment type="subunit">
    <text evidence="12">Homodimer.</text>
</comment>
<feature type="binding site" evidence="12">
    <location>
        <begin position="254"/>
        <end position="256"/>
    </location>
    <ligand>
        <name>substrate</name>
    </ligand>
</feature>
<dbReference type="GO" id="GO:0003872">
    <property type="term" value="F:6-phosphofructokinase activity"/>
    <property type="evidence" value="ECO:0007669"/>
    <property type="project" value="UniProtKB-UniRule"/>
</dbReference>
<sequence>MKACNFESPIPKSTEISTVGTAKIANPIKFGNFVEEEDAVLVDISRRSVEGGPKSRKKPEPIYFESAGPRDKVYYDPSKTKCAVVTCGGLCPGLNDVIRAIVMTAYHEYRVPSVLGIQYGLAGFVPEQGYDVVDLTPDFVSRIHEFGGTVLGSSRGPQDPEAIVDALERMNVSILFMIGGDGTMRAASTVVAEIEKRGLSISVVGLPKTIDNDINYVSPSFGFDTSVETAAMAIRGAHVEATGAPWGIGLVKVMGRDAGFIAAQSSLACQEVNFCLIPESPFDIHGENGFLAALDERMKKSGNAVIVVAEGAGQDLLEDSGKQDASGNVKLSDIAALLKREILDHFRKQGIEATLKYIDPSYIIRSVPANANDRIYCSFLGIHAVHAGMSGRTGLVISRWNGRYVHIPMAVVTRGKKRISTCSNYWRAVLESTGQPLTMKNDKQEQ</sequence>
<dbReference type="Proteomes" id="UP000181901">
    <property type="component" value="Unassembled WGS sequence"/>
</dbReference>
<dbReference type="GO" id="GO:0006002">
    <property type="term" value="P:fructose 6-phosphate metabolic process"/>
    <property type="evidence" value="ECO:0007669"/>
    <property type="project" value="InterPro"/>
</dbReference>
<name>A0A1J5MUI3_9BACT</name>
<dbReference type="PANTHER" id="PTHR45770">
    <property type="entry name" value="ATP-DEPENDENT 6-PHOSPHOFRUCTOKINASE 1"/>
    <property type="match status" value="1"/>
</dbReference>
<evidence type="ECO:0000256" key="9">
    <source>
        <dbReference type="ARBA" id="ARBA00023152"/>
    </source>
</evidence>
<evidence type="ECO:0000256" key="5">
    <source>
        <dbReference type="ARBA" id="ARBA00022741"/>
    </source>
</evidence>
<dbReference type="PIRSF" id="PIRSF000534">
    <property type="entry name" value="PPi_PFK_TP0108"/>
    <property type="match status" value="1"/>
</dbReference>